<proteinExistence type="predicted"/>
<dbReference type="RefSeq" id="WP_271164029.1">
    <property type="nucleotide sequence ID" value="NZ_BSFD01000002.1"/>
</dbReference>
<dbReference type="PROSITE" id="PS50893">
    <property type="entry name" value="ABC_TRANSPORTER_2"/>
    <property type="match status" value="1"/>
</dbReference>
<evidence type="ECO:0000256" key="5">
    <source>
        <dbReference type="ARBA" id="ARBA00023032"/>
    </source>
</evidence>
<dbReference type="InterPro" id="IPR050093">
    <property type="entry name" value="ABC_SmlMolc_Importer"/>
</dbReference>
<keyword evidence="8" id="KW-1185">Reference proteome</keyword>
<keyword evidence="2" id="KW-0547">Nucleotide-binding</keyword>
<dbReference type="InterPro" id="IPR005666">
    <property type="entry name" value="Sulph_transpt1"/>
</dbReference>
<dbReference type="Proteomes" id="UP001143509">
    <property type="component" value="Unassembled WGS sequence"/>
</dbReference>
<evidence type="ECO:0000313" key="8">
    <source>
        <dbReference type="Proteomes" id="UP001143509"/>
    </source>
</evidence>
<comment type="caution">
    <text evidence="7">The sequence shown here is derived from an EMBL/GenBank/DDBJ whole genome shotgun (WGS) entry which is preliminary data.</text>
</comment>
<sequence>MPLSIQNLTKTFQGFSALDAINLEVGDGEFLALLGPSGSGKTTLLRIMAGLDRPDSGTVDFDGEDFLAQTPRQRRVGLVFQHYALFRHMTVADNIAFGLKVRPRAQRPSKAAVAERVSELLRLVHLEGLEKRYPAQLSGGQRQRVALARALAIQPRLLLLDEPFGALDAKVRRELRRWLRHIHDETGVTTVFVTHDQEEALDLADRVAILNAGRIEQIASPLDLYQRPASAFVHDFLGGAVQLPGQVSDGELIVEGWRTRAPDGAPTGQVILGARGEDLSLADEGLETRIVSVSPRGFRTRVAVEIKGHMLDLDRPAHDPISDLAPGRTVRLRPDPIQLFKA</sequence>
<reference evidence="7" key="1">
    <citation type="journal article" date="2014" name="Int. J. Syst. Evol. Microbiol.">
        <title>Complete genome of a new Firmicutes species belonging to the dominant human colonic microbiota ('Ruminococcus bicirculans') reveals two chromosomes and a selective capacity to utilize plant glucans.</title>
        <authorList>
            <consortium name="NISC Comparative Sequencing Program"/>
            <person name="Wegmann U."/>
            <person name="Louis P."/>
            <person name="Goesmann A."/>
            <person name="Henrissat B."/>
            <person name="Duncan S.H."/>
            <person name="Flint H.J."/>
        </authorList>
    </citation>
    <scope>NUCLEOTIDE SEQUENCE</scope>
    <source>
        <strain evidence="7">VKM B-1499</strain>
    </source>
</reference>
<dbReference type="Pfam" id="PF08402">
    <property type="entry name" value="TOBE_2"/>
    <property type="match status" value="1"/>
</dbReference>
<keyword evidence="4" id="KW-1278">Translocase</keyword>
<evidence type="ECO:0000256" key="1">
    <source>
        <dbReference type="ARBA" id="ARBA00022448"/>
    </source>
</evidence>
<keyword evidence="3 7" id="KW-0067">ATP-binding</keyword>
<dbReference type="SMART" id="SM00382">
    <property type="entry name" value="AAA"/>
    <property type="match status" value="1"/>
</dbReference>
<evidence type="ECO:0000256" key="4">
    <source>
        <dbReference type="ARBA" id="ARBA00022967"/>
    </source>
</evidence>
<dbReference type="InterPro" id="IPR017871">
    <property type="entry name" value="ABC_transporter-like_CS"/>
</dbReference>
<dbReference type="SUPFAM" id="SSF52540">
    <property type="entry name" value="P-loop containing nucleoside triphosphate hydrolases"/>
    <property type="match status" value="1"/>
</dbReference>
<gene>
    <name evidence="7" type="primary">cysA</name>
    <name evidence="7" type="ORF">GCM10017620_06350</name>
</gene>
<dbReference type="InterPro" id="IPR008995">
    <property type="entry name" value="Mo/tungstate-bd_C_term_dom"/>
</dbReference>
<keyword evidence="5" id="KW-0764">Sulfate transport</keyword>
<protein>
    <submittedName>
        <fullName evidence="7">Sulfate/thiosulfate import ATP-binding protein CysA</fullName>
    </submittedName>
</protein>
<evidence type="ECO:0000313" key="7">
    <source>
        <dbReference type="EMBL" id="GLK47662.1"/>
    </source>
</evidence>
<dbReference type="GO" id="GO:0005524">
    <property type="term" value="F:ATP binding"/>
    <property type="evidence" value="ECO:0007669"/>
    <property type="project" value="UniProtKB-KW"/>
</dbReference>
<feature type="domain" description="ABC transporter" evidence="6">
    <location>
        <begin position="3"/>
        <end position="237"/>
    </location>
</feature>
<dbReference type="InterPro" id="IPR013611">
    <property type="entry name" value="Transp-assoc_OB_typ2"/>
</dbReference>
<dbReference type="SUPFAM" id="SSF50331">
    <property type="entry name" value="MOP-like"/>
    <property type="match status" value="1"/>
</dbReference>
<accession>A0ABQ5T4H5</accession>
<keyword evidence="1" id="KW-0813">Transport</keyword>
<dbReference type="PROSITE" id="PS00211">
    <property type="entry name" value="ABC_TRANSPORTER_1"/>
    <property type="match status" value="1"/>
</dbReference>
<evidence type="ECO:0000259" key="6">
    <source>
        <dbReference type="PROSITE" id="PS50893"/>
    </source>
</evidence>
<dbReference type="InterPro" id="IPR027417">
    <property type="entry name" value="P-loop_NTPase"/>
</dbReference>
<dbReference type="EMBL" id="BSFD01000002">
    <property type="protein sequence ID" value="GLK47662.1"/>
    <property type="molecule type" value="Genomic_DNA"/>
</dbReference>
<dbReference type="PANTHER" id="PTHR42781:SF4">
    <property type="entry name" value="SPERMIDINE_PUTRESCINE IMPORT ATP-BINDING PROTEIN POTA"/>
    <property type="match status" value="1"/>
</dbReference>
<organism evidence="7 8">
    <name type="scientific">Brevundimonas intermedia</name>
    <dbReference type="NCBI Taxonomy" id="74315"/>
    <lineage>
        <taxon>Bacteria</taxon>
        <taxon>Pseudomonadati</taxon>
        <taxon>Pseudomonadota</taxon>
        <taxon>Alphaproteobacteria</taxon>
        <taxon>Caulobacterales</taxon>
        <taxon>Caulobacteraceae</taxon>
        <taxon>Brevundimonas</taxon>
    </lineage>
</organism>
<evidence type="ECO:0000256" key="2">
    <source>
        <dbReference type="ARBA" id="ARBA00022741"/>
    </source>
</evidence>
<reference evidence="7" key="2">
    <citation type="submission" date="2023-01" db="EMBL/GenBank/DDBJ databases">
        <authorList>
            <person name="Sun Q."/>
            <person name="Evtushenko L."/>
        </authorList>
    </citation>
    <scope>NUCLEOTIDE SEQUENCE</scope>
    <source>
        <strain evidence="7">VKM B-1499</strain>
    </source>
</reference>
<dbReference type="InterPro" id="IPR003593">
    <property type="entry name" value="AAA+_ATPase"/>
</dbReference>
<dbReference type="InterPro" id="IPR003439">
    <property type="entry name" value="ABC_transporter-like_ATP-bd"/>
</dbReference>
<name>A0ABQ5T4H5_9CAUL</name>
<evidence type="ECO:0000256" key="3">
    <source>
        <dbReference type="ARBA" id="ARBA00022840"/>
    </source>
</evidence>
<dbReference type="Pfam" id="PF00005">
    <property type="entry name" value="ABC_tran"/>
    <property type="match status" value="1"/>
</dbReference>
<dbReference type="NCBIfam" id="TIGR00968">
    <property type="entry name" value="3a0106s01"/>
    <property type="match status" value="1"/>
</dbReference>
<dbReference type="Gene3D" id="3.40.50.300">
    <property type="entry name" value="P-loop containing nucleotide triphosphate hydrolases"/>
    <property type="match status" value="1"/>
</dbReference>
<dbReference type="PANTHER" id="PTHR42781">
    <property type="entry name" value="SPERMIDINE/PUTRESCINE IMPORT ATP-BINDING PROTEIN POTA"/>
    <property type="match status" value="1"/>
</dbReference>